<dbReference type="GO" id="GO:0005737">
    <property type="term" value="C:cytoplasm"/>
    <property type="evidence" value="ECO:0007669"/>
    <property type="project" value="TreeGrafter"/>
</dbReference>
<feature type="domain" description="Carrier" evidence="5">
    <location>
        <begin position="740"/>
        <end position="816"/>
    </location>
</feature>
<dbReference type="SUPFAM" id="SSF47336">
    <property type="entry name" value="ACP-like"/>
    <property type="match status" value="2"/>
</dbReference>
<dbReference type="SUPFAM" id="SSF56801">
    <property type="entry name" value="Acetyl-CoA synthetase-like"/>
    <property type="match status" value="2"/>
</dbReference>
<keyword evidence="1" id="KW-0596">Phosphopantetheine</keyword>
<dbReference type="SUPFAM" id="SSF52777">
    <property type="entry name" value="CoA-dependent acyltransferases"/>
    <property type="match status" value="4"/>
</dbReference>
<dbReference type="FunFam" id="1.10.1200.10:FF:000005">
    <property type="entry name" value="Nonribosomal peptide synthetase 1"/>
    <property type="match status" value="1"/>
</dbReference>
<dbReference type="InterPro" id="IPR042099">
    <property type="entry name" value="ANL_N_sf"/>
</dbReference>
<accession>A0AAD6I5N0</accession>
<keyword evidence="2" id="KW-0597">Phosphoprotein</keyword>
<dbReference type="EMBL" id="JAQJZL010000014">
    <property type="protein sequence ID" value="KAJ6030662.1"/>
    <property type="molecule type" value="Genomic_DNA"/>
</dbReference>
<dbReference type="PROSITE" id="PS00455">
    <property type="entry name" value="AMP_BINDING"/>
    <property type="match status" value="1"/>
</dbReference>
<keyword evidence="7" id="KW-1185">Reference proteome</keyword>
<sequence length="2376" mass="262292">MSFLDLDCAYNEDSQWQRTQCIVRQDVHTYCQERNWKPSTFFQTVWAIVLNKYTASHGVTFAIHSNEINGGSPTICDVSIEPETSIVDLLAGHLTSTTFTTTMPRQFACNTGVVIDRQDGESIESLPPLQVLLLASTTSSELWLSCSSDISSSYADNLLSTIEQIIEEILQHPHRAVKDLSLFSIRNSRQVLEWNRRIMPNNMASTVDLIRQHASQRSTHEAICAWDGSLTYAELDSMTTQLAYHLRTMGIGENDKVLLGFEKSMYAIVAFLSILKAGAIFVPVSPAYPVERMQAIIDVTHPRLALTSPEFTSVFERHQVPALCLNQSFIAKLSIKEDEDPLPSSDPQRVAYILFTSGSTGQPKGCVIEHQAMATMISQGPPFRISPSSRVLQVAPIIFAASSVDMFLPLLTGGTVCIASKHDLMNNLAATMKQLRVTWACMTPSAITSVDPLELSGLQTLGLVGEPVSEDLLNKWAPSVDLLSGYGLSEIVGAGCISSLRVDMHPRNIGHSPTAHIWLADPTNITRLTPIGAIGEMLIEGPNLARGYLDDPQKTTDTFIEAPEWIQDFYPGRGRRVLRTGDLARYHSDGSIVYVGRKDTQVKIRGKRVELGEVESIIRLHQAPGDTVIVEAAAPLDGDGTPMLIGFIHTSGFSEGELADSSSLIGLPNQIFREETSRLDLLVRAALPEYMIPSVYMVLNRIPKTASGKTDRRALRLEVASMSRQQIEAYHDVGNKPRIRPRTDAEKSVHGLFSQILKRDQDSFGIHDQFIRLGGDSIKAIRLVQLCRKFGLAVNVADIMEFGTVAQLAQIVNRLPEPILKSDRRQVEVPSAAVTEHLINFGVAVEEVEAMNPCSSMQDGILMSQLKNPQQYALRVLYEARLSSTSSEIDLGRLQKAWKLLVRSHPMLRTIFVTNLTPSVFAVQVQLKNGSIPRIHEINDNLKPSDILGQRRECQPPSALPQFDLHLTPSGRVIIELELSHAVVDGMSMSIIVRDLCRFYGDTSPSPSIFNFADHVEYQRKISTDDSVSYWKQYLDCMGPSQFPTTSDGSPDMSEESNQTSQFKAVSVDFGPAAEYRKFAQETGTTVANVVKLAWSLVLHVMCRTDDVSFGYLTTSRDAPIEGALEGVGPLINLLVFRQRLGRESTVAQVLQSIQADFISSLPHKAVSLSDIRRALDFASDEVMFNTCISHFPVTAPDEADDLPILLHEVERQDPTEFDISLEIMESENEIQSSIKAYTGVVSLEHMERVAALFEHLMKTILGNSGRTIGELGVVPEKDCATIGHLNRSITQPPIEQCVHDIILQQCQNHPTAPAICAWDGDWTYGDLDRFSSSLAQQLQSQGVVPETFVPVLMDKSRWVPIALLGILKAGGAFVLLDPTQPIQRLQDICIDLKPNTILVSPEYHSTAAALVSSVVVVGNEQSPTLEVSEFDKVPKIAVHPRNAAYAVFTSGSTGKPKGVAIEHRSLCTSAVAMMEHLPLNVDTRMFQYASHAFDVSVLDLTVCLMAGGCLCIPSAEARQNRLTESLNEFSVSLVALTPTVTRTIQPERLTSLKTLKVSGEALSSFDIQRWKSAAPHIQIVNMYGPAECTINVTVQGPIGPASYPSNIGYPMSSATAWVVDSEDHNRLLPMGAVGELVIQGPVVGRGYLNRPEQTAASFIPPPIWLSQFKPMASDDERLYKTGDLVQYAADGSMHYKGRKDFQVKLRGQRLELGEVEAQLRCVFPDASDVIAEVASLNQGKTTALVAFIHQARWGINSDSSTSSGTGVDESSLGLLHAPCEAFDQAVAQARVTLAAALPSYMEPSIYLPLIQIPRSRSGKADRGQLRQIVNSGLHERWTGDASTVTIPQRRPKNEMEVILCSAVADVLGLSEADISAEDSFFRRGGDSVAAMMLVGSLREQRCHLTVADIFEHPRLDILATKMHRAIPSSVVKVPLPFSLLGDDTCSHQAVIEQAMKQCTAAQDEIEDIYPCSPLQHAFFLFSSTREKGTLIARFAYSLRPEINLDRLQKAWSETTKAHPMLRTRIIQVDGKSSLHQVVLRRTTDIEYYDSDEPNYVPDLPIEVAPGNPLLRISVVRRSSFAQQQHRLVISLQHSLYDGWSRALFMQELERAYSGLDLLPLPVSSFIGHLDQTNERARQFWTSELMDLRSTIFPQIPSAYTPHPSATLVRNVPIPKLSSPQITLSTKIRWAWAQAISLQTSNSEVAMGLGTAGRGTPVAGIEMMVAPTMAIFPYRLHINPKQRVIDALHDSQHHYSRILPHEHYGTPNICRVATGPTSPAALQTLLIVQPQAEQGPSSLYLEEEMLPQTGAFHVRALTLHCHLQEASIETVACYDDKVISEKEMLRVLSMFDLIFEQVCQEPSMLVEELKIVPAQK</sequence>
<name>A0AAD6I5N0_PENCN</name>
<dbReference type="NCBIfam" id="TIGR01733">
    <property type="entry name" value="AA-adenyl-dom"/>
    <property type="match status" value="2"/>
</dbReference>
<dbReference type="Proteomes" id="UP001219568">
    <property type="component" value="Unassembled WGS sequence"/>
</dbReference>
<dbReference type="CDD" id="cd19542">
    <property type="entry name" value="CT_NRPS-like"/>
    <property type="match status" value="1"/>
</dbReference>
<dbReference type="InterPro" id="IPR010071">
    <property type="entry name" value="AA_adenyl_dom"/>
</dbReference>
<organism evidence="6 7">
    <name type="scientific">Penicillium canescens</name>
    <dbReference type="NCBI Taxonomy" id="5083"/>
    <lineage>
        <taxon>Eukaryota</taxon>
        <taxon>Fungi</taxon>
        <taxon>Dikarya</taxon>
        <taxon>Ascomycota</taxon>
        <taxon>Pezizomycotina</taxon>
        <taxon>Eurotiomycetes</taxon>
        <taxon>Eurotiomycetidae</taxon>
        <taxon>Eurotiales</taxon>
        <taxon>Aspergillaceae</taxon>
        <taxon>Penicillium</taxon>
    </lineage>
</organism>
<evidence type="ECO:0000256" key="3">
    <source>
        <dbReference type="ARBA" id="ARBA00022598"/>
    </source>
</evidence>
<dbReference type="SMART" id="SM00823">
    <property type="entry name" value="PKS_PP"/>
    <property type="match status" value="2"/>
</dbReference>
<dbReference type="GO" id="GO:0043041">
    <property type="term" value="P:amino acid activation for nonribosomal peptide biosynthetic process"/>
    <property type="evidence" value="ECO:0007669"/>
    <property type="project" value="TreeGrafter"/>
</dbReference>
<dbReference type="InterPro" id="IPR045851">
    <property type="entry name" value="AMP-bd_C_sf"/>
</dbReference>
<evidence type="ECO:0000259" key="5">
    <source>
        <dbReference type="PROSITE" id="PS50075"/>
    </source>
</evidence>
<dbReference type="PROSITE" id="PS50075">
    <property type="entry name" value="CARRIER"/>
    <property type="match status" value="2"/>
</dbReference>
<dbReference type="FunFam" id="3.30.300.30:FF:000015">
    <property type="entry name" value="Nonribosomal peptide synthase SidD"/>
    <property type="match status" value="2"/>
</dbReference>
<dbReference type="InterPro" id="IPR009081">
    <property type="entry name" value="PP-bd_ACP"/>
</dbReference>
<evidence type="ECO:0000313" key="7">
    <source>
        <dbReference type="Proteomes" id="UP001219568"/>
    </source>
</evidence>
<dbReference type="GO" id="GO:0044550">
    <property type="term" value="P:secondary metabolite biosynthetic process"/>
    <property type="evidence" value="ECO:0007669"/>
    <property type="project" value="TreeGrafter"/>
</dbReference>
<dbReference type="Pfam" id="PF00501">
    <property type="entry name" value="AMP-binding"/>
    <property type="match status" value="2"/>
</dbReference>
<dbReference type="PANTHER" id="PTHR45527">
    <property type="entry name" value="NONRIBOSOMAL PEPTIDE SYNTHETASE"/>
    <property type="match status" value="1"/>
</dbReference>
<keyword evidence="3" id="KW-0436">Ligase</keyword>
<evidence type="ECO:0000313" key="6">
    <source>
        <dbReference type="EMBL" id="KAJ6030662.1"/>
    </source>
</evidence>
<reference evidence="6" key="1">
    <citation type="journal article" date="2023" name="IMA Fungus">
        <title>Comparative genomic study of the Penicillium genus elucidates a diverse pangenome and 15 lateral gene transfer events.</title>
        <authorList>
            <person name="Petersen C."/>
            <person name="Sorensen T."/>
            <person name="Nielsen M.R."/>
            <person name="Sondergaard T.E."/>
            <person name="Sorensen J.L."/>
            <person name="Fitzpatrick D.A."/>
            <person name="Frisvad J.C."/>
            <person name="Nielsen K.L."/>
        </authorList>
    </citation>
    <scope>NUCLEOTIDE SEQUENCE</scope>
    <source>
        <strain evidence="6">IBT 15450</strain>
    </source>
</reference>
<reference evidence="6" key="2">
    <citation type="submission" date="2023-01" db="EMBL/GenBank/DDBJ databases">
        <authorList>
            <person name="Petersen C."/>
        </authorList>
    </citation>
    <scope>NUCLEOTIDE SEQUENCE</scope>
    <source>
        <strain evidence="6">IBT 15450</strain>
    </source>
</reference>
<dbReference type="Gene3D" id="3.40.50.12780">
    <property type="entry name" value="N-terminal domain of ligase-like"/>
    <property type="match status" value="1"/>
</dbReference>
<dbReference type="Gene3D" id="2.30.38.10">
    <property type="entry name" value="Luciferase, Domain 3"/>
    <property type="match status" value="1"/>
</dbReference>
<dbReference type="Pfam" id="PF00550">
    <property type="entry name" value="PP-binding"/>
    <property type="match status" value="2"/>
</dbReference>
<dbReference type="InterPro" id="IPR036736">
    <property type="entry name" value="ACP-like_sf"/>
</dbReference>
<dbReference type="GO" id="GO:0031177">
    <property type="term" value="F:phosphopantetheine binding"/>
    <property type="evidence" value="ECO:0007669"/>
    <property type="project" value="InterPro"/>
</dbReference>
<dbReference type="InterPro" id="IPR000873">
    <property type="entry name" value="AMP-dep_synth/lig_dom"/>
</dbReference>
<evidence type="ECO:0000256" key="4">
    <source>
        <dbReference type="ARBA" id="ARBA00029454"/>
    </source>
</evidence>
<evidence type="ECO:0000256" key="1">
    <source>
        <dbReference type="ARBA" id="ARBA00022450"/>
    </source>
</evidence>
<proteinExistence type="inferred from homology"/>
<dbReference type="CDD" id="cd19545">
    <property type="entry name" value="FUM14_C_NRPS-like"/>
    <property type="match status" value="1"/>
</dbReference>
<dbReference type="InterPro" id="IPR001242">
    <property type="entry name" value="Condensation_dom"/>
</dbReference>
<dbReference type="InterPro" id="IPR020845">
    <property type="entry name" value="AMP-binding_CS"/>
</dbReference>
<protein>
    <recommendedName>
        <fullName evidence="5">Carrier domain-containing protein</fullName>
    </recommendedName>
</protein>
<comment type="similarity">
    <text evidence="4">Belongs to the NRP synthetase family.</text>
</comment>
<gene>
    <name evidence="6" type="ORF">N7460_010928</name>
</gene>
<dbReference type="InterPro" id="IPR023213">
    <property type="entry name" value="CAT-like_dom_sf"/>
</dbReference>
<dbReference type="Pfam" id="PF00668">
    <property type="entry name" value="Condensation"/>
    <property type="match status" value="2"/>
</dbReference>
<dbReference type="Gene3D" id="3.30.559.10">
    <property type="entry name" value="Chloramphenicol acetyltransferase-like domain"/>
    <property type="match status" value="2"/>
</dbReference>
<evidence type="ECO:0000256" key="2">
    <source>
        <dbReference type="ARBA" id="ARBA00022553"/>
    </source>
</evidence>
<dbReference type="Gene3D" id="3.40.50.980">
    <property type="match status" value="2"/>
</dbReference>
<dbReference type="PANTHER" id="PTHR45527:SF16">
    <property type="entry name" value="NONRIBOSOMAL PEPTIDE SYNTHASE ATNA-RELATED"/>
    <property type="match status" value="1"/>
</dbReference>
<feature type="domain" description="Carrier" evidence="5">
    <location>
        <begin position="1851"/>
        <end position="1927"/>
    </location>
</feature>
<dbReference type="CDD" id="cd05918">
    <property type="entry name" value="A_NRPS_SidN3_like"/>
    <property type="match status" value="2"/>
</dbReference>
<comment type="caution">
    <text evidence="6">The sequence shown here is derived from an EMBL/GenBank/DDBJ whole genome shotgun (WGS) entry which is preliminary data.</text>
</comment>
<dbReference type="Gene3D" id="3.30.300.30">
    <property type="match status" value="2"/>
</dbReference>
<dbReference type="Gene3D" id="3.30.559.30">
    <property type="entry name" value="Nonribosomal peptide synthetase, condensation domain"/>
    <property type="match status" value="2"/>
</dbReference>
<dbReference type="GO" id="GO:0016874">
    <property type="term" value="F:ligase activity"/>
    <property type="evidence" value="ECO:0007669"/>
    <property type="project" value="UniProtKB-KW"/>
</dbReference>
<dbReference type="InterPro" id="IPR020806">
    <property type="entry name" value="PKS_PP-bd"/>
</dbReference>
<dbReference type="Gene3D" id="1.10.1200.10">
    <property type="entry name" value="ACP-like"/>
    <property type="match status" value="2"/>
</dbReference>
<dbReference type="FunFam" id="3.40.50.12780:FF:000014">
    <property type="entry name" value="Nonribosomal peptide synthetase 1"/>
    <property type="match status" value="1"/>
</dbReference>